<name>A0A6L2MNB3_TANCI</name>
<accession>A0A6L2MNB3</accession>
<proteinExistence type="predicted"/>
<evidence type="ECO:0000256" key="1">
    <source>
        <dbReference type="SAM" id="MobiDB-lite"/>
    </source>
</evidence>
<dbReference type="EMBL" id="BKCJ010007082">
    <property type="protein sequence ID" value="GEU75443.1"/>
    <property type="molecule type" value="Genomic_DNA"/>
</dbReference>
<feature type="region of interest" description="Disordered" evidence="1">
    <location>
        <begin position="67"/>
        <end position="102"/>
    </location>
</feature>
<gene>
    <name evidence="2" type="ORF">Tci_047421</name>
</gene>
<comment type="caution">
    <text evidence="2">The sequence shown here is derived from an EMBL/GenBank/DDBJ whole genome shotgun (WGS) entry which is preliminary data.</text>
</comment>
<organism evidence="2">
    <name type="scientific">Tanacetum cinerariifolium</name>
    <name type="common">Dalmatian daisy</name>
    <name type="synonym">Chrysanthemum cinerariifolium</name>
    <dbReference type="NCBI Taxonomy" id="118510"/>
    <lineage>
        <taxon>Eukaryota</taxon>
        <taxon>Viridiplantae</taxon>
        <taxon>Streptophyta</taxon>
        <taxon>Embryophyta</taxon>
        <taxon>Tracheophyta</taxon>
        <taxon>Spermatophyta</taxon>
        <taxon>Magnoliopsida</taxon>
        <taxon>eudicotyledons</taxon>
        <taxon>Gunneridae</taxon>
        <taxon>Pentapetalae</taxon>
        <taxon>asterids</taxon>
        <taxon>campanulids</taxon>
        <taxon>Asterales</taxon>
        <taxon>Asteraceae</taxon>
        <taxon>Asteroideae</taxon>
        <taxon>Anthemideae</taxon>
        <taxon>Anthemidinae</taxon>
        <taxon>Tanacetum</taxon>
    </lineage>
</organism>
<protein>
    <submittedName>
        <fullName evidence="2">Uncharacterized protein</fullName>
    </submittedName>
</protein>
<reference evidence="2" key="1">
    <citation type="journal article" date="2019" name="Sci. Rep.">
        <title>Draft genome of Tanacetum cinerariifolium, the natural source of mosquito coil.</title>
        <authorList>
            <person name="Yamashiro T."/>
            <person name="Shiraishi A."/>
            <person name="Satake H."/>
            <person name="Nakayama K."/>
        </authorList>
    </citation>
    <scope>NUCLEOTIDE SEQUENCE</scope>
</reference>
<evidence type="ECO:0000313" key="2">
    <source>
        <dbReference type="EMBL" id="GEU75443.1"/>
    </source>
</evidence>
<feature type="compositionally biased region" description="Basic and acidic residues" evidence="1">
    <location>
        <begin position="93"/>
        <end position="102"/>
    </location>
</feature>
<sequence>MFRFPPYQFAYPKKKLTMDEMLAKFIDGGKREHGEMEIFIREFKTTNDLLLKEKSNLLRGKMTSGVTYDNEINGANNDHNEPFRLKHDKPKKPREVVVENESPKAPKWIVQTSIELQKPSVPFPHRLRKEKEEA</sequence>
<dbReference type="AlphaFoldDB" id="A0A6L2MNB3"/>